<dbReference type="Proteomes" id="UP001345013">
    <property type="component" value="Unassembled WGS sequence"/>
</dbReference>
<reference evidence="2 3" key="1">
    <citation type="submission" date="2023-08" db="EMBL/GenBank/DDBJ databases">
        <title>Black Yeasts Isolated from many extreme environments.</title>
        <authorList>
            <person name="Coleine C."/>
            <person name="Stajich J.E."/>
            <person name="Selbmann L."/>
        </authorList>
    </citation>
    <scope>NUCLEOTIDE SEQUENCE [LARGE SCALE GENOMIC DNA]</scope>
    <source>
        <strain evidence="2 3">CCFEE 5885</strain>
    </source>
</reference>
<protein>
    <submittedName>
        <fullName evidence="2">Uncharacterized protein</fullName>
    </submittedName>
</protein>
<proteinExistence type="predicted"/>
<evidence type="ECO:0000313" key="3">
    <source>
        <dbReference type="Proteomes" id="UP001345013"/>
    </source>
</evidence>
<sequence>MSTIRYFDVPHVFRFGQQDDQTHHTWMRFYRAATCFEVTIDGPNIAGTPFEQEWARRAFAPTSHTNFVQNWNDFCDCVLMQILPTLQELAPTGLRSWTTLEDYIKTTTYKLSLHKATTKTGNDDIQVKIDEGPTARPAFELHPELLLNLNFPLPDDLPHIPASVLKVLNQDKDLRQRPYKVQLPDSSLAYLIPAQGKIKSMPSGTIGNPSLSTIATHLNLHNLFTDPATPHSHLKHIPRPLAIVTTPSAPPNPESPDKPLSASEDAPNQSTLTTPAPRLAGLLLTYLPHARPLSDTAMITHITSFDDPTSTRQSLHKSLLQTTRVLHAKDPPIIHGNINPHTVMLSVKLCPYLVGFSTDVANGLYIDHSRAGTKGADQEGLVSTFGEDGWLAHKINQETGKARIDQHWTKRAEVQATRGTECTGQLCVEEILDHNMLNLEVTEVTESSYHKLRFFSQ</sequence>
<feature type="region of interest" description="Disordered" evidence="1">
    <location>
        <begin position="243"/>
        <end position="274"/>
    </location>
</feature>
<evidence type="ECO:0000313" key="2">
    <source>
        <dbReference type="EMBL" id="KAK5092113.1"/>
    </source>
</evidence>
<accession>A0ABR0K941</accession>
<dbReference type="EMBL" id="JAVRRG010000064">
    <property type="protein sequence ID" value="KAK5092113.1"/>
    <property type="molecule type" value="Genomic_DNA"/>
</dbReference>
<organism evidence="2 3">
    <name type="scientific">Lithohypha guttulata</name>
    <dbReference type="NCBI Taxonomy" id="1690604"/>
    <lineage>
        <taxon>Eukaryota</taxon>
        <taxon>Fungi</taxon>
        <taxon>Dikarya</taxon>
        <taxon>Ascomycota</taxon>
        <taxon>Pezizomycotina</taxon>
        <taxon>Eurotiomycetes</taxon>
        <taxon>Chaetothyriomycetidae</taxon>
        <taxon>Chaetothyriales</taxon>
        <taxon>Trichomeriaceae</taxon>
        <taxon>Lithohypha</taxon>
    </lineage>
</organism>
<comment type="caution">
    <text evidence="2">The sequence shown here is derived from an EMBL/GenBank/DDBJ whole genome shotgun (WGS) entry which is preliminary data.</text>
</comment>
<evidence type="ECO:0000256" key="1">
    <source>
        <dbReference type="SAM" id="MobiDB-lite"/>
    </source>
</evidence>
<keyword evidence="3" id="KW-1185">Reference proteome</keyword>
<name>A0ABR0K941_9EURO</name>
<gene>
    <name evidence="2" type="ORF">LTR24_005554</name>
</gene>